<feature type="domain" description="Transcription elongation factor GreA/GreB C-terminal" evidence="10">
    <location>
        <begin position="82"/>
        <end position="156"/>
    </location>
</feature>
<dbReference type="FunFam" id="1.10.287.180:FF:000001">
    <property type="entry name" value="Transcription elongation factor GreA"/>
    <property type="match status" value="1"/>
</dbReference>
<evidence type="ECO:0000256" key="7">
    <source>
        <dbReference type="ARBA" id="ARBA00030776"/>
    </source>
</evidence>
<dbReference type="Gene3D" id="1.10.287.180">
    <property type="entry name" value="Transcription elongation factor, GreA/GreB, N-terminal domain"/>
    <property type="match status" value="1"/>
</dbReference>
<dbReference type="EMBL" id="CP021659">
    <property type="protein sequence ID" value="AWK13803.1"/>
    <property type="molecule type" value="Genomic_DNA"/>
</dbReference>
<dbReference type="Pfam" id="PF01272">
    <property type="entry name" value="GreA_GreB"/>
    <property type="match status" value="1"/>
</dbReference>
<dbReference type="Proteomes" id="UP000261875">
    <property type="component" value="Chromosome"/>
</dbReference>
<dbReference type="GO" id="GO:0003677">
    <property type="term" value="F:DNA binding"/>
    <property type="evidence" value="ECO:0007669"/>
    <property type="project" value="UniProtKB-UniRule"/>
</dbReference>
<evidence type="ECO:0000256" key="3">
    <source>
        <dbReference type="ARBA" id="ARBA00023015"/>
    </source>
</evidence>
<dbReference type="KEGG" id="fsm:CCS41_03850"/>
<dbReference type="Pfam" id="PF03449">
    <property type="entry name" value="GreA_GreB_N"/>
    <property type="match status" value="1"/>
</dbReference>
<evidence type="ECO:0000256" key="2">
    <source>
        <dbReference type="ARBA" id="ARBA00013729"/>
    </source>
</evidence>
<protein>
    <recommendedName>
        <fullName evidence="2 8">Transcription elongation factor GreA</fullName>
    </recommendedName>
    <alternativeName>
        <fullName evidence="7 8">Transcript cleavage factor GreA</fullName>
    </alternativeName>
</protein>
<keyword evidence="12" id="KW-0648">Protein biosynthesis</keyword>
<evidence type="ECO:0000256" key="9">
    <source>
        <dbReference type="RuleBase" id="RU000556"/>
    </source>
</evidence>
<dbReference type="NCBIfam" id="TIGR01462">
    <property type="entry name" value="greA"/>
    <property type="match status" value="1"/>
</dbReference>
<dbReference type="SUPFAM" id="SSF54534">
    <property type="entry name" value="FKBP-like"/>
    <property type="match status" value="1"/>
</dbReference>
<evidence type="ECO:0000256" key="1">
    <source>
        <dbReference type="ARBA" id="ARBA00008213"/>
    </source>
</evidence>
<dbReference type="InterPro" id="IPR022691">
    <property type="entry name" value="Tscrpt_elong_fac_GreA/B_N"/>
</dbReference>
<evidence type="ECO:0000256" key="5">
    <source>
        <dbReference type="ARBA" id="ARBA00023163"/>
    </source>
</evidence>
<dbReference type="GO" id="GO:0006354">
    <property type="term" value="P:DNA-templated transcription elongation"/>
    <property type="evidence" value="ECO:0007669"/>
    <property type="project" value="TreeGrafter"/>
</dbReference>
<evidence type="ECO:0000256" key="8">
    <source>
        <dbReference type="HAMAP-Rule" id="MF_00105"/>
    </source>
</evidence>
<dbReference type="InterPro" id="IPR001437">
    <property type="entry name" value="Tscrpt_elong_fac_GreA/B_C"/>
</dbReference>
<dbReference type="NCBIfam" id="NF001263">
    <property type="entry name" value="PRK00226.1-4"/>
    <property type="match status" value="1"/>
</dbReference>
<organism evidence="12 13">
    <name type="scientific">Candidatus Fukatsuia symbiotica</name>
    <dbReference type="NCBI Taxonomy" id="1878942"/>
    <lineage>
        <taxon>Bacteria</taxon>
        <taxon>Pseudomonadati</taxon>
        <taxon>Pseudomonadota</taxon>
        <taxon>Gammaproteobacteria</taxon>
        <taxon>Enterobacterales</taxon>
        <taxon>Yersiniaceae</taxon>
        <taxon>Candidatus Fukatsuia</taxon>
    </lineage>
</organism>
<proteinExistence type="inferred from homology"/>
<evidence type="ECO:0000256" key="6">
    <source>
        <dbReference type="ARBA" id="ARBA00024916"/>
    </source>
</evidence>
<evidence type="ECO:0000259" key="11">
    <source>
        <dbReference type="Pfam" id="PF03449"/>
    </source>
</evidence>
<evidence type="ECO:0000259" key="10">
    <source>
        <dbReference type="Pfam" id="PF01272"/>
    </source>
</evidence>
<dbReference type="FunFam" id="3.10.50.30:FF:000001">
    <property type="entry name" value="Transcription elongation factor GreA"/>
    <property type="match status" value="1"/>
</dbReference>
<feature type="domain" description="Transcription elongation factor GreA/GreB N-terminal" evidence="11">
    <location>
        <begin position="4"/>
        <end position="74"/>
    </location>
</feature>
<dbReference type="GO" id="GO:0032784">
    <property type="term" value="P:regulation of DNA-templated transcription elongation"/>
    <property type="evidence" value="ECO:0007669"/>
    <property type="project" value="UniProtKB-UniRule"/>
</dbReference>
<keyword evidence="12" id="KW-0251">Elongation factor</keyword>
<gene>
    <name evidence="8" type="primary">greA</name>
    <name evidence="12" type="ORF">CCS41_03850</name>
</gene>
<dbReference type="AlphaFoldDB" id="A0A2U8I3V4"/>
<dbReference type="SUPFAM" id="SSF46557">
    <property type="entry name" value="GreA transcript cleavage protein, N-terminal domain"/>
    <property type="match status" value="1"/>
</dbReference>
<dbReference type="InterPro" id="IPR036805">
    <property type="entry name" value="Tscrpt_elong_fac_GreA/B_N_sf"/>
</dbReference>
<dbReference type="InterPro" id="IPR023459">
    <property type="entry name" value="Tscrpt_elong_fac_GreA/B_fam"/>
</dbReference>
<keyword evidence="3 8" id="KW-0805">Transcription regulation</keyword>
<dbReference type="PANTHER" id="PTHR30437:SF4">
    <property type="entry name" value="TRANSCRIPTION ELONGATION FACTOR GREA"/>
    <property type="match status" value="1"/>
</dbReference>
<comment type="function">
    <text evidence="6 8 9">Necessary for efficient RNA polymerase transcription elongation past template-encoded arresting sites. The arresting sites in DNA have the property of trapping a certain fraction of elongating RNA polymerases that pass through, resulting in locked ternary complexes. Cleavage of the nascent transcript by cleavage factors such as GreA or GreB allows the resumption of elongation from the new 3'terminus. GreA releases sequences of 2 to 3 nucleotides.</text>
</comment>
<dbReference type="GO" id="GO:0070063">
    <property type="term" value="F:RNA polymerase binding"/>
    <property type="evidence" value="ECO:0007669"/>
    <property type="project" value="InterPro"/>
</dbReference>
<dbReference type="STRING" id="1878942.GCA_900128755_01755"/>
<keyword evidence="13" id="KW-1185">Reference proteome</keyword>
<dbReference type="NCBIfam" id="NF001261">
    <property type="entry name" value="PRK00226.1-2"/>
    <property type="match status" value="1"/>
</dbReference>
<dbReference type="InterPro" id="IPR028624">
    <property type="entry name" value="Tscrpt_elong_fac_GreA/B"/>
</dbReference>
<dbReference type="InterPro" id="IPR018151">
    <property type="entry name" value="TF_GreA/GreB_CS"/>
</dbReference>
<comment type="similarity">
    <text evidence="1 8 9">Belongs to the GreA/GreB family.</text>
</comment>
<reference evidence="12 13" key="1">
    <citation type="submission" date="2017-05" db="EMBL/GenBank/DDBJ databases">
        <title>Genome sequence of Candidatus Fukatsuia symbiotica and Candidatus Hamiltonella defensa from Acyrthosiphon pisum strain 5D.</title>
        <authorList>
            <person name="Patel V.A."/>
            <person name="Chevignon G."/>
            <person name="Russell J.A."/>
            <person name="Oliver K.M."/>
        </authorList>
    </citation>
    <scope>NUCLEOTIDE SEQUENCE [LARGE SCALE GENOMIC DNA]</scope>
    <source>
        <strain evidence="12 13">5D</strain>
    </source>
</reference>
<evidence type="ECO:0000313" key="13">
    <source>
        <dbReference type="Proteomes" id="UP000261875"/>
    </source>
</evidence>
<dbReference type="InterPro" id="IPR006359">
    <property type="entry name" value="Tscrpt_elong_fac_GreA"/>
</dbReference>
<dbReference type="RefSeq" id="WP_072551035.1">
    <property type="nucleotide sequence ID" value="NZ_CP021659.1"/>
</dbReference>
<dbReference type="HAMAP" id="MF_00105">
    <property type="entry name" value="GreA_GreB"/>
    <property type="match status" value="1"/>
</dbReference>
<dbReference type="PIRSF" id="PIRSF006092">
    <property type="entry name" value="GreA_GreB"/>
    <property type="match status" value="1"/>
</dbReference>
<sequence length="158" mass="17437">MKQVPMTVYGADKLNKELVYLKSTRRPEIITAIADARAHGDLKENAEYHAAREQQSFCEGRIKEIETKLSHAAVIDITKVTPTGGVIFGVTVTVRNVDADKTLVYRIVGDDEADFKQNLISVSSPIARGLMSKKINDEVIIATPGGEVTYQILKVEHL</sequence>
<evidence type="ECO:0000256" key="4">
    <source>
        <dbReference type="ARBA" id="ARBA00023125"/>
    </source>
</evidence>
<name>A0A2U8I3V4_9GAMM</name>
<dbReference type="PANTHER" id="PTHR30437">
    <property type="entry name" value="TRANSCRIPTION ELONGATION FACTOR GREA"/>
    <property type="match status" value="1"/>
</dbReference>
<dbReference type="Gene3D" id="3.10.50.30">
    <property type="entry name" value="Transcription elongation factor, GreA/GreB, C-terminal domain"/>
    <property type="match status" value="1"/>
</dbReference>
<keyword evidence="4 8" id="KW-0238">DNA-binding</keyword>
<dbReference type="OrthoDB" id="9808774at2"/>
<dbReference type="PROSITE" id="PS00829">
    <property type="entry name" value="GREAB_1"/>
    <property type="match status" value="1"/>
</dbReference>
<dbReference type="NCBIfam" id="NF001264">
    <property type="entry name" value="PRK00226.1-5"/>
    <property type="match status" value="1"/>
</dbReference>
<dbReference type="GO" id="GO:0003746">
    <property type="term" value="F:translation elongation factor activity"/>
    <property type="evidence" value="ECO:0007669"/>
    <property type="project" value="UniProtKB-KW"/>
</dbReference>
<keyword evidence="5 8" id="KW-0804">Transcription</keyword>
<dbReference type="InterPro" id="IPR036953">
    <property type="entry name" value="GreA/GreB_C_sf"/>
</dbReference>
<evidence type="ECO:0000313" key="12">
    <source>
        <dbReference type="EMBL" id="AWK13803.1"/>
    </source>
</evidence>
<accession>A0A2U8I3V4</accession>